<dbReference type="EMBL" id="KN824287">
    <property type="protein sequence ID" value="KIM29870.1"/>
    <property type="molecule type" value="Genomic_DNA"/>
</dbReference>
<feature type="transmembrane region" description="Helical" evidence="2">
    <location>
        <begin position="6"/>
        <end position="27"/>
    </location>
</feature>
<accession>A0A0C3AZB9</accession>
<feature type="compositionally biased region" description="Polar residues" evidence="1">
    <location>
        <begin position="86"/>
        <end position="97"/>
    </location>
</feature>
<dbReference type="Proteomes" id="UP000054097">
    <property type="component" value="Unassembled WGS sequence"/>
</dbReference>
<reference evidence="3 4" key="1">
    <citation type="submission" date="2014-04" db="EMBL/GenBank/DDBJ databases">
        <authorList>
            <consortium name="DOE Joint Genome Institute"/>
            <person name="Kuo A."/>
            <person name="Zuccaro A."/>
            <person name="Kohler A."/>
            <person name="Nagy L.G."/>
            <person name="Floudas D."/>
            <person name="Copeland A."/>
            <person name="Barry K.W."/>
            <person name="Cichocki N."/>
            <person name="Veneault-Fourrey C."/>
            <person name="LaButti K."/>
            <person name="Lindquist E.A."/>
            <person name="Lipzen A."/>
            <person name="Lundell T."/>
            <person name="Morin E."/>
            <person name="Murat C."/>
            <person name="Sun H."/>
            <person name="Tunlid A."/>
            <person name="Henrissat B."/>
            <person name="Grigoriev I.V."/>
            <person name="Hibbett D.S."/>
            <person name="Martin F."/>
            <person name="Nordberg H.P."/>
            <person name="Cantor M.N."/>
            <person name="Hua S.X."/>
        </authorList>
    </citation>
    <scope>NUCLEOTIDE SEQUENCE [LARGE SCALE GENOMIC DNA]</scope>
    <source>
        <strain evidence="3 4">MAFF 305830</strain>
    </source>
</reference>
<sequence>MYTYWGLHVCWLWTFLVYFLSIIAHRLSNVYFFSRIRVVALPYPASPRQASKWGHRQVCICQSWHLVFPKRTRSLRGQMGKRRSRSGTSSYKSITYL</sequence>
<feature type="compositionally biased region" description="Basic residues" evidence="1">
    <location>
        <begin position="76"/>
        <end position="85"/>
    </location>
</feature>
<evidence type="ECO:0000313" key="4">
    <source>
        <dbReference type="Proteomes" id="UP000054097"/>
    </source>
</evidence>
<keyword evidence="2" id="KW-0812">Transmembrane</keyword>
<evidence type="ECO:0000256" key="2">
    <source>
        <dbReference type="SAM" id="Phobius"/>
    </source>
</evidence>
<keyword evidence="2" id="KW-0472">Membrane</keyword>
<gene>
    <name evidence="3" type="ORF">M408DRAFT_108376</name>
</gene>
<evidence type="ECO:0000256" key="1">
    <source>
        <dbReference type="SAM" id="MobiDB-lite"/>
    </source>
</evidence>
<organism evidence="3 4">
    <name type="scientific">Serendipita vermifera MAFF 305830</name>
    <dbReference type="NCBI Taxonomy" id="933852"/>
    <lineage>
        <taxon>Eukaryota</taxon>
        <taxon>Fungi</taxon>
        <taxon>Dikarya</taxon>
        <taxon>Basidiomycota</taxon>
        <taxon>Agaricomycotina</taxon>
        <taxon>Agaricomycetes</taxon>
        <taxon>Sebacinales</taxon>
        <taxon>Serendipitaceae</taxon>
        <taxon>Serendipita</taxon>
    </lineage>
</organism>
<name>A0A0C3AZB9_SERVB</name>
<feature type="region of interest" description="Disordered" evidence="1">
    <location>
        <begin position="76"/>
        <end position="97"/>
    </location>
</feature>
<dbReference type="AlphaFoldDB" id="A0A0C3AZB9"/>
<dbReference type="HOGENOM" id="CLU_2348002_0_0_1"/>
<evidence type="ECO:0000313" key="3">
    <source>
        <dbReference type="EMBL" id="KIM29870.1"/>
    </source>
</evidence>
<keyword evidence="2" id="KW-1133">Transmembrane helix</keyword>
<reference evidence="4" key="2">
    <citation type="submission" date="2015-01" db="EMBL/GenBank/DDBJ databases">
        <title>Evolutionary Origins and Diversification of the Mycorrhizal Mutualists.</title>
        <authorList>
            <consortium name="DOE Joint Genome Institute"/>
            <consortium name="Mycorrhizal Genomics Consortium"/>
            <person name="Kohler A."/>
            <person name="Kuo A."/>
            <person name="Nagy L.G."/>
            <person name="Floudas D."/>
            <person name="Copeland A."/>
            <person name="Barry K.W."/>
            <person name="Cichocki N."/>
            <person name="Veneault-Fourrey C."/>
            <person name="LaButti K."/>
            <person name="Lindquist E.A."/>
            <person name="Lipzen A."/>
            <person name="Lundell T."/>
            <person name="Morin E."/>
            <person name="Murat C."/>
            <person name="Riley R."/>
            <person name="Ohm R."/>
            <person name="Sun H."/>
            <person name="Tunlid A."/>
            <person name="Henrissat B."/>
            <person name="Grigoriev I.V."/>
            <person name="Hibbett D.S."/>
            <person name="Martin F."/>
        </authorList>
    </citation>
    <scope>NUCLEOTIDE SEQUENCE [LARGE SCALE GENOMIC DNA]</scope>
    <source>
        <strain evidence="4">MAFF 305830</strain>
    </source>
</reference>
<protein>
    <submittedName>
        <fullName evidence="3">Uncharacterized protein</fullName>
    </submittedName>
</protein>
<proteinExistence type="predicted"/>
<keyword evidence="4" id="KW-1185">Reference proteome</keyword>